<feature type="chain" id="PRO_5012997009" evidence="1">
    <location>
        <begin position="35"/>
        <end position="947"/>
    </location>
</feature>
<proteinExistence type="predicted"/>
<dbReference type="InterPro" id="IPR024079">
    <property type="entry name" value="MetalloPept_cat_dom_sf"/>
</dbReference>
<keyword evidence="1" id="KW-0732">Signal</keyword>
<dbReference type="OrthoDB" id="3758789at2"/>
<dbReference type="Gene3D" id="3.40.390.10">
    <property type="entry name" value="Collagenase (Catalytic Domain)"/>
    <property type="match status" value="1"/>
</dbReference>
<dbReference type="EMBL" id="FQVX01000003">
    <property type="protein sequence ID" value="SHG85565.1"/>
    <property type="molecule type" value="Genomic_DNA"/>
</dbReference>
<protein>
    <submittedName>
        <fullName evidence="2">Metallo-peptidase family M12B Reprolysin-like</fullName>
    </submittedName>
</protein>
<dbReference type="SUPFAM" id="SSF55486">
    <property type="entry name" value="Metalloproteases ('zincins'), catalytic domain"/>
    <property type="match status" value="1"/>
</dbReference>
<reference evidence="2 3" key="1">
    <citation type="submission" date="2016-11" db="EMBL/GenBank/DDBJ databases">
        <authorList>
            <person name="Jaros S."/>
            <person name="Januszkiewicz K."/>
            <person name="Wedrychowicz H."/>
        </authorList>
    </citation>
    <scope>NUCLEOTIDE SEQUENCE [LARGE SCALE GENOMIC DNA]</scope>
    <source>
        <strain evidence="2 3">DSM 45408</strain>
    </source>
</reference>
<gene>
    <name evidence="2" type="ORF">SAMN05444351_3441</name>
</gene>
<organism evidence="2 3">
    <name type="scientific">Geodermatophilus nigrescens</name>
    <dbReference type="NCBI Taxonomy" id="1070870"/>
    <lineage>
        <taxon>Bacteria</taxon>
        <taxon>Bacillati</taxon>
        <taxon>Actinomycetota</taxon>
        <taxon>Actinomycetes</taxon>
        <taxon>Geodermatophilales</taxon>
        <taxon>Geodermatophilaceae</taxon>
        <taxon>Geodermatophilus</taxon>
    </lineage>
</organism>
<evidence type="ECO:0000313" key="3">
    <source>
        <dbReference type="Proteomes" id="UP000184471"/>
    </source>
</evidence>
<dbReference type="GO" id="GO:0008237">
    <property type="term" value="F:metallopeptidase activity"/>
    <property type="evidence" value="ECO:0007669"/>
    <property type="project" value="InterPro"/>
</dbReference>
<dbReference type="Pfam" id="PF08310">
    <property type="entry name" value="LGFP"/>
    <property type="match status" value="8"/>
</dbReference>
<name>A0A1M5N7W7_9ACTN</name>
<dbReference type="STRING" id="1070870.SAMN05444351_3441"/>
<feature type="signal peptide" evidence="1">
    <location>
        <begin position="1"/>
        <end position="34"/>
    </location>
</feature>
<keyword evidence="3" id="KW-1185">Reference proteome</keyword>
<evidence type="ECO:0000313" key="2">
    <source>
        <dbReference type="EMBL" id="SHG85565.1"/>
    </source>
</evidence>
<dbReference type="Proteomes" id="UP000184471">
    <property type="component" value="Unassembled WGS sequence"/>
</dbReference>
<evidence type="ECO:0000256" key="1">
    <source>
        <dbReference type="SAM" id="SignalP"/>
    </source>
</evidence>
<dbReference type="AlphaFoldDB" id="A0A1M5N7W7"/>
<sequence>MHLAVRPRSPRLLVPAVLAAVLSPLALALPPAGAAPQETVVGELVQGYADPGPHEALDAAHDEAHDEDAGGGLLSWVQTGDGEAVRVPTEDVAAVDNGATVEVTLGGTVRDEASADGLQPARDVLAAEQVAAAEAPATAPAVGPVNHRVTVVMLQPRGVARDARTLDDVVRAVNGPVADFWEQQTRGQVTFGVVKGVDWGAEATVGCDKPFELWQQAAQRAGWSGAAGDHLLVYVPASSPGCAYGLGTVGRSLHGGGLAYVRATATSVIAHEFGHNLGLGHSSEVQCDGAVDSGTCETAPYMDLYDVMGISWEEVGTLNTVQAAELGVLGPDDAAVVSTATGAADVTLVPVSAGALPPGTRRAVDLADADGVTHYWLEYRQASGQDAWLGSGRNRYGLQQGVVLRRSVESDSDSSLLLDATPSARANWGRDVAVVLPVDTPVRFAGGRFTVTVTGVTAGQAVLRVVPATPTVAVHSLAGGDSGPQGTLVEAETCDAAKRCTARYQNARVFWSPTTGGHSVAAPELAAWERESAALRFPTTDRACGLRESGCYQAFEGGGVYTTPATGTHAVAGDRWARWAASGWEFGSLGYPTSDAGCGLAGGGCYQHFQRGTLMTGPAGTWAVSGGLRDGWFRNGSEAGVLGYPTAAAVCGLRDGGCYQRFQGGPLYWTAATGAHAVLAPVWDRWAASGWEFGSLGYPTSGMGCGLADGGCYQHFQRGTVMASPASGAWAVSGALRDGWFRTGSEGGPLGYPTAAQVCGLRDGGCLQRFAGGALYWSPATGARAVTTRIGDGWARQGWEGGPLGYPVTDTVCGLRDGGCYQHFQGGTVMSSPASGSWAVSGALRDGWFRAGSEGGALGYPTAAAVCGLRDGGCLQRFQGGALYWSPATGAHPVVPGPVAERWGALGWERGLGYPLEPERAVVGGRSQRFQGGTLTWTQATGEVRRS</sequence>
<accession>A0A1M5N7W7</accession>
<dbReference type="RefSeq" id="WP_073421503.1">
    <property type="nucleotide sequence ID" value="NZ_FQVX01000003.1"/>
</dbReference>
<dbReference type="InterPro" id="IPR013207">
    <property type="entry name" value="LGFP"/>
</dbReference>